<feature type="domain" description="PTS EIIA type-2" evidence="11">
    <location>
        <begin position="576"/>
        <end position="720"/>
    </location>
</feature>
<dbReference type="AlphaFoldDB" id="A0A1T4LYQ0"/>
<keyword evidence="4" id="KW-0597">Phosphoprotein</keyword>
<feature type="domain" description="PRD" evidence="12">
    <location>
        <begin position="221"/>
        <end position="323"/>
    </location>
</feature>
<dbReference type="SUPFAM" id="SSF63520">
    <property type="entry name" value="PTS-regulatory domain, PRD"/>
    <property type="match status" value="2"/>
</dbReference>
<evidence type="ECO:0000256" key="9">
    <source>
        <dbReference type="ARBA" id="ARBA00041175"/>
    </source>
</evidence>
<evidence type="ECO:0000256" key="7">
    <source>
        <dbReference type="ARBA" id="ARBA00022777"/>
    </source>
</evidence>
<comment type="function">
    <text evidence="8">The phosphoenolpyruvate-dependent sugar phosphotransferase system (sugar PTS), a major carbohydrate active transport system, catalyzes the phosphorylation of incoming sugar substrates concomitantly with their translocation across the cell membrane. The enzyme II UlaABC PTS system is involved in ascorbate transport.</text>
</comment>
<dbReference type="EMBL" id="FUXI01000007">
    <property type="protein sequence ID" value="SJZ59782.1"/>
    <property type="molecule type" value="Genomic_DNA"/>
</dbReference>
<sequence length="726" mass="85709">MSRAIYLLETKFQVALRTATNSCPSQLDKTESQEEIDMLDSRSELLFTELIHGQQNMNTQFFKEKYKWTRGQMNYSLKNINEWLLEQNYSPITRNKNGYFVIDNELRIAFKKNAIIQQNSDGYFRREQRVLLTELILLTSSEYLSTYWFIDFFQTSKNTVLRDLKIVKKEMKERELYFQYDSENGYFVQGTEWIKRNYLLELVNILIIEQKEYSLVEKICQLDKERLQLSHQLLERLEEQLKIQFSDEQLSLLTYFIPLVCSRIQRGLELDCMYRQIDFHEAFLKTTTSLELKKLSSLLELSEEEQNYFALLILSANRRKSYPLEPILYQKLEQAMRKIIEEIALFLMIEIDKKEELISKLMSHMESAYYRMKFHLTLKTADKHLSEMQHFPIYHLMKGFVAPLEEVLGEAMPDEEVFFLSIFVGSHLQSMNESNKSEKNVKKALIVCQNGIFISNYYFNILTAIFPEILFVDTISIRDIASYEEEVDYYFSTDAIVKTEKPVFLLRNLLSTLAEKQRFRQRILEETNNFGESLYDLGKMEDLFRHFEDKNQAKRVLAEVLEIVNERRPKIFNQRESIFSTIKDMSIQIFQNESWQEVVQSLGNILIEKKIIAQRYIDEVLRQYTEITPQIALRETIALPHVASEFEVYGTGLAMGIVKEGICFKKTQSIYLVILFATNTKEAIAETMLELVQLSGQTEVIEKLKKSTNAKEARGYLEEYLREEVI</sequence>
<evidence type="ECO:0000256" key="10">
    <source>
        <dbReference type="ARBA" id="ARBA00042072"/>
    </source>
</evidence>
<dbReference type="GO" id="GO:0005737">
    <property type="term" value="C:cytoplasm"/>
    <property type="evidence" value="ECO:0007669"/>
    <property type="project" value="UniProtKB-SubCell"/>
</dbReference>
<keyword evidence="6" id="KW-0598">Phosphotransferase system</keyword>
<dbReference type="InterPro" id="IPR016152">
    <property type="entry name" value="PTrfase/Anion_transptr"/>
</dbReference>
<dbReference type="Pfam" id="PF00874">
    <property type="entry name" value="PRD"/>
    <property type="match status" value="1"/>
</dbReference>
<evidence type="ECO:0000259" key="11">
    <source>
        <dbReference type="PROSITE" id="PS51094"/>
    </source>
</evidence>
<organism evidence="13 14">
    <name type="scientific">Pilibacter termitis</name>
    <dbReference type="NCBI Taxonomy" id="263852"/>
    <lineage>
        <taxon>Bacteria</taxon>
        <taxon>Bacillati</taxon>
        <taxon>Bacillota</taxon>
        <taxon>Bacilli</taxon>
        <taxon>Lactobacillales</taxon>
        <taxon>Enterococcaceae</taxon>
        <taxon>Pilibacter</taxon>
    </lineage>
</organism>
<dbReference type="PANTHER" id="PTHR36203">
    <property type="entry name" value="ASCORBATE-SPECIFIC PTS SYSTEM EIIA COMPONENT"/>
    <property type="match status" value="1"/>
</dbReference>
<proteinExistence type="predicted"/>
<evidence type="ECO:0000256" key="3">
    <source>
        <dbReference type="ARBA" id="ARBA00022490"/>
    </source>
</evidence>
<keyword evidence="7" id="KW-0418">Kinase</keyword>
<protein>
    <recommendedName>
        <fullName evidence="9">Ascorbate-specific PTS system EIIA component</fullName>
    </recommendedName>
    <alternativeName>
        <fullName evidence="10">Ascorbate-specific phosphotransferase enzyme IIA component</fullName>
    </alternativeName>
</protein>
<name>A0A1T4LYQ0_9ENTE</name>
<evidence type="ECO:0000256" key="5">
    <source>
        <dbReference type="ARBA" id="ARBA00022679"/>
    </source>
</evidence>
<evidence type="ECO:0000313" key="14">
    <source>
        <dbReference type="Proteomes" id="UP000190328"/>
    </source>
</evidence>
<accession>A0A1T4LYQ0</accession>
<dbReference type="GO" id="GO:0009401">
    <property type="term" value="P:phosphoenolpyruvate-dependent sugar phosphotransferase system"/>
    <property type="evidence" value="ECO:0007669"/>
    <property type="project" value="UniProtKB-KW"/>
</dbReference>
<keyword evidence="2" id="KW-0813">Transport</keyword>
<dbReference type="RefSeq" id="WP_078806798.1">
    <property type="nucleotide sequence ID" value="NZ_FUXI01000007.1"/>
</dbReference>
<dbReference type="PROSITE" id="PS51372">
    <property type="entry name" value="PRD_2"/>
    <property type="match status" value="2"/>
</dbReference>
<keyword evidence="3" id="KW-0963">Cytoplasm</keyword>
<evidence type="ECO:0000256" key="4">
    <source>
        <dbReference type="ARBA" id="ARBA00022553"/>
    </source>
</evidence>
<dbReference type="CDD" id="cd05568">
    <property type="entry name" value="PTS_IIB_bgl_like"/>
    <property type="match status" value="1"/>
</dbReference>
<evidence type="ECO:0000256" key="1">
    <source>
        <dbReference type="ARBA" id="ARBA00004496"/>
    </source>
</evidence>
<dbReference type="Pfam" id="PF00359">
    <property type="entry name" value="PTS_EIIA_2"/>
    <property type="match status" value="1"/>
</dbReference>
<dbReference type="Gene3D" id="1.10.1790.10">
    <property type="entry name" value="PRD domain"/>
    <property type="match status" value="1"/>
</dbReference>
<dbReference type="InterPro" id="IPR011608">
    <property type="entry name" value="PRD"/>
</dbReference>
<evidence type="ECO:0000256" key="2">
    <source>
        <dbReference type="ARBA" id="ARBA00022448"/>
    </source>
</evidence>
<evidence type="ECO:0000259" key="12">
    <source>
        <dbReference type="PROSITE" id="PS51372"/>
    </source>
</evidence>
<evidence type="ECO:0000256" key="6">
    <source>
        <dbReference type="ARBA" id="ARBA00022683"/>
    </source>
</evidence>
<keyword evidence="14" id="KW-1185">Reference proteome</keyword>
<reference evidence="14" key="1">
    <citation type="submission" date="2017-02" db="EMBL/GenBank/DDBJ databases">
        <authorList>
            <person name="Varghese N."/>
            <person name="Submissions S."/>
        </authorList>
    </citation>
    <scope>NUCLEOTIDE SEQUENCE [LARGE SCALE GENOMIC DNA]</scope>
    <source>
        <strain evidence="14">ATCC BAA-1030</strain>
    </source>
</reference>
<dbReference type="InterPro" id="IPR002178">
    <property type="entry name" value="PTS_EIIA_type-2_dom"/>
</dbReference>
<comment type="subcellular location">
    <subcellularLocation>
        <location evidence="1">Cytoplasm</location>
    </subcellularLocation>
</comment>
<dbReference type="STRING" id="263852.SAMN02745116_00869"/>
<dbReference type="Gene3D" id="3.40.930.10">
    <property type="entry name" value="Mannitol-specific EII, Chain A"/>
    <property type="match status" value="1"/>
</dbReference>
<dbReference type="PANTHER" id="PTHR36203:SF1">
    <property type="entry name" value="ASCORBATE-SPECIFIC PTS SYSTEM EIIA COMPONENT"/>
    <property type="match status" value="1"/>
</dbReference>
<feature type="domain" description="PRD" evidence="12">
    <location>
        <begin position="327"/>
        <end position="434"/>
    </location>
</feature>
<dbReference type="GO" id="GO:0006355">
    <property type="term" value="P:regulation of DNA-templated transcription"/>
    <property type="evidence" value="ECO:0007669"/>
    <property type="project" value="InterPro"/>
</dbReference>
<keyword evidence="5" id="KW-0808">Transferase</keyword>
<dbReference type="PROSITE" id="PS51094">
    <property type="entry name" value="PTS_EIIA_TYPE_2"/>
    <property type="match status" value="1"/>
</dbReference>
<dbReference type="InterPro" id="IPR036634">
    <property type="entry name" value="PRD_sf"/>
</dbReference>
<gene>
    <name evidence="13" type="ORF">SAMN02745116_00869</name>
</gene>
<dbReference type="InterPro" id="IPR051351">
    <property type="entry name" value="Ascorbate-PTS_EIIA_comp"/>
</dbReference>
<dbReference type="OrthoDB" id="369398at2"/>
<dbReference type="SUPFAM" id="SSF55804">
    <property type="entry name" value="Phoshotransferase/anion transport protein"/>
    <property type="match status" value="1"/>
</dbReference>
<dbReference type="Proteomes" id="UP000190328">
    <property type="component" value="Unassembled WGS sequence"/>
</dbReference>
<evidence type="ECO:0000313" key="13">
    <source>
        <dbReference type="EMBL" id="SJZ59782.1"/>
    </source>
</evidence>
<evidence type="ECO:0000256" key="8">
    <source>
        <dbReference type="ARBA" id="ARBA00037387"/>
    </source>
</evidence>
<dbReference type="GO" id="GO:0016301">
    <property type="term" value="F:kinase activity"/>
    <property type="evidence" value="ECO:0007669"/>
    <property type="project" value="UniProtKB-KW"/>
</dbReference>